<proteinExistence type="predicted"/>
<sequence length="51" mass="5778">MKEALPKQNWRKDIVNINLLLVLYILQGITIGIASCIPLLLAIYGSPWKEL</sequence>
<accession>A0A816DNE0</accession>
<evidence type="ECO:0000256" key="1">
    <source>
        <dbReference type="SAM" id="Phobius"/>
    </source>
</evidence>
<gene>
    <name evidence="2" type="ORF">GPM918_LOCUS44859</name>
    <name evidence="3" type="ORF">SRO942_LOCUS46945</name>
</gene>
<keyword evidence="1" id="KW-0812">Transmembrane</keyword>
<keyword evidence="1" id="KW-1133">Transmembrane helix</keyword>
<evidence type="ECO:0000313" key="4">
    <source>
        <dbReference type="Proteomes" id="UP000663829"/>
    </source>
</evidence>
<evidence type="ECO:0000313" key="2">
    <source>
        <dbReference type="EMBL" id="CAF1639705.1"/>
    </source>
</evidence>
<comment type="caution">
    <text evidence="2">The sequence shown here is derived from an EMBL/GenBank/DDBJ whole genome shotgun (WGS) entry which is preliminary data.</text>
</comment>
<evidence type="ECO:0000313" key="3">
    <source>
        <dbReference type="EMBL" id="CAF4549996.1"/>
    </source>
</evidence>
<keyword evidence="4" id="KW-1185">Reference proteome</keyword>
<dbReference type="EMBL" id="CAJOBC010115572">
    <property type="protein sequence ID" value="CAF4549996.1"/>
    <property type="molecule type" value="Genomic_DNA"/>
</dbReference>
<feature type="transmembrane region" description="Helical" evidence="1">
    <location>
        <begin position="21"/>
        <end position="44"/>
    </location>
</feature>
<name>A0A816DNE0_9BILA</name>
<dbReference type="AlphaFoldDB" id="A0A816DNE0"/>
<feature type="non-terminal residue" evidence="2">
    <location>
        <position position="51"/>
    </location>
</feature>
<protein>
    <submittedName>
        <fullName evidence="2">Uncharacterized protein</fullName>
    </submittedName>
</protein>
<keyword evidence="1" id="KW-0472">Membrane</keyword>
<dbReference type="EMBL" id="CAJNOQ010046815">
    <property type="protein sequence ID" value="CAF1639705.1"/>
    <property type="molecule type" value="Genomic_DNA"/>
</dbReference>
<reference evidence="2" key="1">
    <citation type="submission" date="2021-02" db="EMBL/GenBank/DDBJ databases">
        <authorList>
            <person name="Nowell W R."/>
        </authorList>
    </citation>
    <scope>NUCLEOTIDE SEQUENCE</scope>
</reference>
<dbReference type="Proteomes" id="UP000681722">
    <property type="component" value="Unassembled WGS sequence"/>
</dbReference>
<dbReference type="Proteomes" id="UP000663829">
    <property type="component" value="Unassembled WGS sequence"/>
</dbReference>
<organism evidence="2 4">
    <name type="scientific">Didymodactylos carnosus</name>
    <dbReference type="NCBI Taxonomy" id="1234261"/>
    <lineage>
        <taxon>Eukaryota</taxon>
        <taxon>Metazoa</taxon>
        <taxon>Spiralia</taxon>
        <taxon>Gnathifera</taxon>
        <taxon>Rotifera</taxon>
        <taxon>Eurotatoria</taxon>
        <taxon>Bdelloidea</taxon>
        <taxon>Philodinida</taxon>
        <taxon>Philodinidae</taxon>
        <taxon>Didymodactylos</taxon>
    </lineage>
</organism>